<dbReference type="AlphaFoldDB" id="A0A8T2UFP6"/>
<evidence type="ECO:0000313" key="2">
    <source>
        <dbReference type="Proteomes" id="UP000825935"/>
    </source>
</evidence>
<keyword evidence="2" id="KW-1185">Reference proteome</keyword>
<name>A0A8T2UFP6_CERRI</name>
<organism evidence="1 2">
    <name type="scientific">Ceratopteris richardii</name>
    <name type="common">Triangle waterfern</name>
    <dbReference type="NCBI Taxonomy" id="49495"/>
    <lineage>
        <taxon>Eukaryota</taxon>
        <taxon>Viridiplantae</taxon>
        <taxon>Streptophyta</taxon>
        <taxon>Embryophyta</taxon>
        <taxon>Tracheophyta</taxon>
        <taxon>Polypodiopsida</taxon>
        <taxon>Polypodiidae</taxon>
        <taxon>Polypodiales</taxon>
        <taxon>Pteridineae</taxon>
        <taxon>Pteridaceae</taxon>
        <taxon>Parkerioideae</taxon>
        <taxon>Ceratopteris</taxon>
    </lineage>
</organism>
<accession>A0A8T2UFP6</accession>
<protein>
    <submittedName>
        <fullName evidence="1">Uncharacterized protein</fullName>
    </submittedName>
</protein>
<sequence length="66" mass="8084">MVSSVFEDRRTTEHEVSWTSVFLGDWRRDMAVHMKHQTCTDYYYCENFAFFSLQETTWAVRYMLKD</sequence>
<gene>
    <name evidence="1" type="ORF">KP509_07G034700</name>
</gene>
<dbReference type="EMBL" id="CM035412">
    <property type="protein sequence ID" value="KAH7432686.1"/>
    <property type="molecule type" value="Genomic_DNA"/>
</dbReference>
<evidence type="ECO:0000313" key="1">
    <source>
        <dbReference type="EMBL" id="KAH7432686.1"/>
    </source>
</evidence>
<comment type="caution">
    <text evidence="1">The sequence shown here is derived from an EMBL/GenBank/DDBJ whole genome shotgun (WGS) entry which is preliminary data.</text>
</comment>
<reference evidence="1" key="1">
    <citation type="submission" date="2021-08" db="EMBL/GenBank/DDBJ databases">
        <title>WGS assembly of Ceratopteris richardii.</title>
        <authorList>
            <person name="Marchant D.B."/>
            <person name="Chen G."/>
            <person name="Jenkins J."/>
            <person name="Shu S."/>
            <person name="Leebens-Mack J."/>
            <person name="Grimwood J."/>
            <person name="Schmutz J."/>
            <person name="Soltis P."/>
            <person name="Soltis D."/>
            <person name="Chen Z.-H."/>
        </authorList>
    </citation>
    <scope>NUCLEOTIDE SEQUENCE</scope>
    <source>
        <strain evidence="1">Whitten #5841</strain>
        <tissue evidence="1">Leaf</tissue>
    </source>
</reference>
<proteinExistence type="predicted"/>
<dbReference type="Proteomes" id="UP000825935">
    <property type="component" value="Chromosome 7"/>
</dbReference>